<dbReference type="SUPFAM" id="SSF47240">
    <property type="entry name" value="Ferritin-like"/>
    <property type="match status" value="1"/>
</dbReference>
<dbReference type="GO" id="GO:0016722">
    <property type="term" value="F:oxidoreductase activity, acting on metal ions"/>
    <property type="evidence" value="ECO:0007669"/>
    <property type="project" value="InterPro"/>
</dbReference>
<dbReference type="InterPro" id="IPR009078">
    <property type="entry name" value="Ferritin-like_SF"/>
</dbReference>
<evidence type="ECO:0000313" key="4">
    <source>
        <dbReference type="Proteomes" id="UP000479051"/>
    </source>
</evidence>
<dbReference type="InterPro" id="IPR012347">
    <property type="entry name" value="Ferritin-like"/>
</dbReference>
<dbReference type="GeneID" id="55603569"/>
<evidence type="ECO:0000313" key="3">
    <source>
        <dbReference type="EMBL" id="BBU72781.1"/>
    </source>
</evidence>
<protein>
    <submittedName>
        <fullName evidence="3">DNA-binding protein</fullName>
    </submittedName>
</protein>
<keyword evidence="3" id="KW-0238">DNA-binding</keyword>
<proteinExistence type="inferred from homology"/>
<dbReference type="PIRSF" id="PIRSF005900">
    <property type="entry name" value="Dps"/>
    <property type="match status" value="1"/>
</dbReference>
<dbReference type="InterPro" id="IPR008331">
    <property type="entry name" value="Ferritin_DPS_dom"/>
</dbReference>
<organism evidence="3 4">
    <name type="scientific">Cronobacter phage vB_CsaP_009</name>
    <dbReference type="NCBI Taxonomy" id="2699738"/>
    <lineage>
        <taxon>Viruses</taxon>
        <taxon>Duplodnaviria</taxon>
        <taxon>Heunggongvirae</taxon>
        <taxon>Uroviricota</taxon>
        <taxon>Caudoviricetes</taxon>
        <taxon>Grimontviridae</taxon>
        <taxon>Privateervirus</taxon>
        <taxon>Privateervirus pv009</taxon>
    </lineage>
</organism>
<dbReference type="PRINTS" id="PR01346">
    <property type="entry name" value="HELNAPAPROT"/>
</dbReference>
<dbReference type="InterPro" id="IPR002177">
    <property type="entry name" value="DPS_DNA-bd"/>
</dbReference>
<evidence type="ECO:0000256" key="1">
    <source>
        <dbReference type="ARBA" id="ARBA00009497"/>
    </source>
</evidence>
<dbReference type="Gene3D" id="1.20.1260.10">
    <property type="match status" value="1"/>
</dbReference>
<dbReference type="PANTHER" id="PTHR42932:SF1">
    <property type="entry name" value="GENERAL STRESS PROTEIN 20U"/>
    <property type="match status" value="1"/>
</dbReference>
<dbReference type="PROSITE" id="PS00818">
    <property type="entry name" value="DPS_1"/>
    <property type="match status" value="1"/>
</dbReference>
<dbReference type="GO" id="GO:0003677">
    <property type="term" value="F:DNA binding"/>
    <property type="evidence" value="ECO:0007669"/>
    <property type="project" value="UniProtKB-KW"/>
</dbReference>
<accession>A0A679FGG6</accession>
<feature type="domain" description="Ferritin/DPS" evidence="2">
    <location>
        <begin position="29"/>
        <end position="151"/>
    </location>
</feature>
<dbReference type="RefSeq" id="YP_009833514.1">
    <property type="nucleotide sequence ID" value="NC_048664.1"/>
</dbReference>
<dbReference type="Proteomes" id="UP000479051">
    <property type="component" value="Segment"/>
</dbReference>
<dbReference type="PANTHER" id="PTHR42932">
    <property type="entry name" value="GENERAL STRESS PROTEIN 20U"/>
    <property type="match status" value="1"/>
</dbReference>
<evidence type="ECO:0000259" key="2">
    <source>
        <dbReference type="Pfam" id="PF00210"/>
    </source>
</evidence>
<comment type="similarity">
    <text evidence="1">Belongs to the Dps family.</text>
</comment>
<reference evidence="3 4" key="1">
    <citation type="submission" date="2020-01" db="EMBL/GenBank/DDBJ databases">
        <title>Isolation, characterization and genomic analysis of a lytic bacteriophage vB_CsaP_009 infecting Cronobacter.</title>
        <authorList>
            <person name="Soleimani-Delfan A."/>
            <person name="Shahin K."/>
            <person name="Barazandeh M."/>
            <person name="Komijani M."/>
        </authorList>
    </citation>
    <scope>NUCLEOTIDE SEQUENCE [LARGE SCALE GENOMIC DNA]</scope>
</reference>
<dbReference type="InterPro" id="IPR023188">
    <property type="entry name" value="DPS_DNA-bd_CS"/>
</dbReference>
<dbReference type="KEGG" id="vg:55603569"/>
<sequence>MARDIIRSRPSLRRESNSNFLQEFVGNCTLLHVKSKNYHWNVTGPEFPGLHEMFDDLQKQAIRCSDEIAERMRALQMCVDGRASKYIEDSWFAEGKHDSSAGEMKQDLLNSLEAICERTIAYLNSDETDPITKSLLENCCAELSKYAYFVRSSI</sequence>
<dbReference type="CDD" id="cd01043">
    <property type="entry name" value="DPS"/>
    <property type="match status" value="1"/>
</dbReference>
<name>A0A679FGG6_9CAUD</name>
<dbReference type="EMBL" id="LC519601">
    <property type="protein sequence ID" value="BBU72781.1"/>
    <property type="molecule type" value="Genomic_DNA"/>
</dbReference>
<dbReference type="Pfam" id="PF00210">
    <property type="entry name" value="Ferritin"/>
    <property type="match status" value="1"/>
</dbReference>
<dbReference type="GO" id="GO:0008199">
    <property type="term" value="F:ferric iron binding"/>
    <property type="evidence" value="ECO:0007669"/>
    <property type="project" value="InterPro"/>
</dbReference>
<keyword evidence="4" id="KW-1185">Reference proteome</keyword>